<dbReference type="GO" id="GO:0005765">
    <property type="term" value="C:lysosomal membrane"/>
    <property type="evidence" value="ECO:0007669"/>
    <property type="project" value="UniProtKB-SubCell"/>
</dbReference>
<dbReference type="Gene3D" id="1.20.1280.290">
    <property type="match status" value="1"/>
</dbReference>
<evidence type="ECO:0000256" key="1">
    <source>
        <dbReference type="ARBA" id="ARBA00004155"/>
    </source>
</evidence>
<proteinExistence type="predicted"/>
<dbReference type="InterPro" id="IPR006603">
    <property type="entry name" value="PQ-loop_rpt"/>
</dbReference>
<evidence type="ECO:0000256" key="5">
    <source>
        <dbReference type="ARBA" id="ARBA00022989"/>
    </source>
</evidence>
<accession>A0AAV9B1I8</accession>
<keyword evidence="2" id="KW-0813">Transport</keyword>
<feature type="transmembrane region" description="Helical" evidence="9">
    <location>
        <begin position="15"/>
        <end position="36"/>
    </location>
</feature>
<dbReference type="NCBIfam" id="TIGR00951">
    <property type="entry name" value="2A43"/>
    <property type="match status" value="1"/>
</dbReference>
<evidence type="ECO:0000313" key="10">
    <source>
        <dbReference type="EMBL" id="KAK1270509.1"/>
    </source>
</evidence>
<organism evidence="10 11">
    <name type="scientific">Acorus gramineus</name>
    <name type="common">Dwarf sweet flag</name>
    <dbReference type="NCBI Taxonomy" id="55184"/>
    <lineage>
        <taxon>Eukaryota</taxon>
        <taxon>Viridiplantae</taxon>
        <taxon>Streptophyta</taxon>
        <taxon>Embryophyta</taxon>
        <taxon>Tracheophyta</taxon>
        <taxon>Spermatophyta</taxon>
        <taxon>Magnoliopsida</taxon>
        <taxon>Liliopsida</taxon>
        <taxon>Acoraceae</taxon>
        <taxon>Acorus</taxon>
    </lineage>
</organism>
<dbReference type="PANTHER" id="PTHR13131:SF5">
    <property type="entry name" value="CYSTINOSIN"/>
    <property type="match status" value="1"/>
</dbReference>
<gene>
    <name evidence="10" type="ORF">QJS04_geneDACA004194</name>
</gene>
<keyword evidence="3 9" id="KW-0812">Transmembrane</keyword>
<name>A0AAV9B1I8_ACOGR</name>
<dbReference type="SMART" id="SM00679">
    <property type="entry name" value="CTNS"/>
    <property type="match status" value="2"/>
</dbReference>
<reference evidence="10" key="1">
    <citation type="journal article" date="2023" name="Nat. Commun.">
        <title>Diploid and tetraploid genomes of Acorus and the evolution of monocots.</title>
        <authorList>
            <person name="Ma L."/>
            <person name="Liu K.W."/>
            <person name="Li Z."/>
            <person name="Hsiao Y.Y."/>
            <person name="Qi Y."/>
            <person name="Fu T."/>
            <person name="Tang G.D."/>
            <person name="Zhang D."/>
            <person name="Sun W.H."/>
            <person name="Liu D.K."/>
            <person name="Li Y."/>
            <person name="Chen G.Z."/>
            <person name="Liu X.D."/>
            <person name="Liao X.Y."/>
            <person name="Jiang Y.T."/>
            <person name="Yu X."/>
            <person name="Hao Y."/>
            <person name="Huang J."/>
            <person name="Zhao X.W."/>
            <person name="Ke S."/>
            <person name="Chen Y.Y."/>
            <person name="Wu W.L."/>
            <person name="Hsu J.L."/>
            <person name="Lin Y.F."/>
            <person name="Huang M.D."/>
            <person name="Li C.Y."/>
            <person name="Huang L."/>
            <person name="Wang Z.W."/>
            <person name="Zhao X."/>
            <person name="Zhong W.Y."/>
            <person name="Peng D.H."/>
            <person name="Ahmad S."/>
            <person name="Lan S."/>
            <person name="Zhang J.S."/>
            <person name="Tsai W.C."/>
            <person name="Van de Peer Y."/>
            <person name="Liu Z.J."/>
        </authorList>
    </citation>
    <scope>NUCLEOTIDE SEQUENCE</scope>
    <source>
        <strain evidence="10">SCP</strain>
    </source>
</reference>
<comment type="subcellular location">
    <subcellularLocation>
        <location evidence="1">Lysosome membrane</location>
        <topology evidence="1">Multi-pass membrane protein</topology>
    </subcellularLocation>
</comment>
<dbReference type="EMBL" id="JAUJYN010000005">
    <property type="protein sequence ID" value="KAK1270509.1"/>
    <property type="molecule type" value="Genomic_DNA"/>
</dbReference>
<feature type="transmembrane region" description="Helical" evidence="9">
    <location>
        <begin position="148"/>
        <end position="168"/>
    </location>
</feature>
<keyword evidence="7" id="KW-0458">Lysosome</keyword>
<keyword evidence="11" id="KW-1185">Reference proteome</keyword>
<sequence>MASWNSFPLEICYQTLGWIAFFSWSFSFYPQVILNYKRKSVVGLNFDFLVLNVTKHTSYLIYNVVLFFSPVVQRQYREKYGFDELIPVAANDVAFSMHAVLLTLFTLYQVIIYERGNQKVSKICTSISSVVWIIAIVCVILASQSHSWLWLISVFNSIQVVMTAIKYIPQAWMNFRRKSTVGWSIGNILLDLLGGVMNFAQMGLQSIDQGTLVNFYGNIGKTLLSLEVVFFDLLFIVQHYILYPFKTDTFPVISEETFVTPLLKSPDTSEESSNV</sequence>
<evidence type="ECO:0000256" key="9">
    <source>
        <dbReference type="SAM" id="Phobius"/>
    </source>
</evidence>
<dbReference type="Pfam" id="PF04193">
    <property type="entry name" value="PQ-loop"/>
    <property type="match status" value="2"/>
</dbReference>
<dbReference type="InterPro" id="IPR005282">
    <property type="entry name" value="LC_transporter"/>
</dbReference>
<keyword evidence="4" id="KW-0677">Repeat</keyword>
<dbReference type="AlphaFoldDB" id="A0AAV9B1I8"/>
<feature type="transmembrane region" description="Helical" evidence="9">
    <location>
        <begin position="93"/>
        <end position="111"/>
    </location>
</feature>
<dbReference type="GO" id="GO:0015184">
    <property type="term" value="F:L-cystine transmembrane transporter activity"/>
    <property type="evidence" value="ECO:0007669"/>
    <property type="project" value="TreeGrafter"/>
</dbReference>
<keyword evidence="6 9" id="KW-0472">Membrane</keyword>
<dbReference type="PANTHER" id="PTHR13131">
    <property type="entry name" value="CYSTINOSIN"/>
    <property type="match status" value="1"/>
</dbReference>
<feature type="transmembrane region" description="Helical" evidence="9">
    <location>
        <begin position="222"/>
        <end position="243"/>
    </location>
</feature>
<evidence type="ECO:0000256" key="8">
    <source>
        <dbReference type="ARBA" id="ARBA00074957"/>
    </source>
</evidence>
<comment type="caution">
    <text evidence="10">The sequence shown here is derived from an EMBL/GenBank/DDBJ whole genome shotgun (WGS) entry which is preliminary data.</text>
</comment>
<dbReference type="FunFam" id="1.20.1280.290:FF:000018">
    <property type="entry name" value="Cystinosin homolog"/>
    <property type="match status" value="1"/>
</dbReference>
<evidence type="ECO:0000256" key="4">
    <source>
        <dbReference type="ARBA" id="ARBA00022737"/>
    </source>
</evidence>
<evidence type="ECO:0000313" key="11">
    <source>
        <dbReference type="Proteomes" id="UP001179952"/>
    </source>
</evidence>
<evidence type="ECO:0000256" key="7">
    <source>
        <dbReference type="ARBA" id="ARBA00023228"/>
    </source>
</evidence>
<reference evidence="10" key="2">
    <citation type="submission" date="2023-06" db="EMBL/GenBank/DDBJ databases">
        <authorList>
            <person name="Ma L."/>
            <person name="Liu K.-W."/>
            <person name="Li Z."/>
            <person name="Hsiao Y.-Y."/>
            <person name="Qi Y."/>
            <person name="Fu T."/>
            <person name="Tang G."/>
            <person name="Zhang D."/>
            <person name="Sun W.-H."/>
            <person name="Liu D.-K."/>
            <person name="Li Y."/>
            <person name="Chen G.-Z."/>
            <person name="Liu X.-D."/>
            <person name="Liao X.-Y."/>
            <person name="Jiang Y.-T."/>
            <person name="Yu X."/>
            <person name="Hao Y."/>
            <person name="Huang J."/>
            <person name="Zhao X.-W."/>
            <person name="Ke S."/>
            <person name="Chen Y.-Y."/>
            <person name="Wu W.-L."/>
            <person name="Hsu J.-L."/>
            <person name="Lin Y.-F."/>
            <person name="Huang M.-D."/>
            <person name="Li C.-Y."/>
            <person name="Huang L."/>
            <person name="Wang Z.-W."/>
            <person name="Zhao X."/>
            <person name="Zhong W.-Y."/>
            <person name="Peng D.-H."/>
            <person name="Ahmad S."/>
            <person name="Lan S."/>
            <person name="Zhang J.-S."/>
            <person name="Tsai W.-C."/>
            <person name="Van De Peer Y."/>
            <person name="Liu Z.-J."/>
        </authorList>
    </citation>
    <scope>NUCLEOTIDE SEQUENCE</scope>
    <source>
        <strain evidence="10">SCP</strain>
        <tissue evidence="10">Leaves</tissue>
    </source>
</reference>
<dbReference type="Proteomes" id="UP001179952">
    <property type="component" value="Unassembled WGS sequence"/>
</dbReference>
<feature type="transmembrane region" description="Helical" evidence="9">
    <location>
        <begin position="57"/>
        <end position="73"/>
    </location>
</feature>
<evidence type="ECO:0000256" key="3">
    <source>
        <dbReference type="ARBA" id="ARBA00022692"/>
    </source>
</evidence>
<evidence type="ECO:0000256" key="2">
    <source>
        <dbReference type="ARBA" id="ARBA00022448"/>
    </source>
</evidence>
<feature type="transmembrane region" description="Helical" evidence="9">
    <location>
        <begin position="123"/>
        <end position="142"/>
    </location>
</feature>
<keyword evidence="5 9" id="KW-1133">Transmembrane helix</keyword>
<feature type="transmembrane region" description="Helical" evidence="9">
    <location>
        <begin position="180"/>
        <end position="202"/>
    </location>
</feature>
<evidence type="ECO:0000256" key="6">
    <source>
        <dbReference type="ARBA" id="ARBA00023136"/>
    </source>
</evidence>
<protein>
    <recommendedName>
        <fullName evidence="8">Cystinosin homolog</fullName>
    </recommendedName>
</protein>